<dbReference type="EMBL" id="PSQE01000008">
    <property type="protein sequence ID" value="RHN40335.1"/>
    <property type="molecule type" value="Genomic_DNA"/>
</dbReference>
<evidence type="ECO:0000256" key="1">
    <source>
        <dbReference type="SAM" id="Phobius"/>
    </source>
</evidence>
<dbReference type="Gramene" id="rna46481">
    <property type="protein sequence ID" value="RHN40335.1"/>
    <property type="gene ID" value="gene46481"/>
</dbReference>
<evidence type="ECO:0008006" key="3">
    <source>
        <dbReference type="Google" id="ProtNLM"/>
    </source>
</evidence>
<evidence type="ECO:0000313" key="2">
    <source>
        <dbReference type="EMBL" id="RHN40335.1"/>
    </source>
</evidence>
<keyword evidence="1" id="KW-0812">Transmembrane</keyword>
<gene>
    <name evidence="2" type="ORF">MtrunA17_Chr8g0353681</name>
</gene>
<keyword evidence="1" id="KW-1133">Transmembrane helix</keyword>
<feature type="transmembrane region" description="Helical" evidence="1">
    <location>
        <begin position="25"/>
        <end position="50"/>
    </location>
</feature>
<reference evidence="2" key="1">
    <citation type="journal article" date="2018" name="Nat. Plants">
        <title>Whole-genome landscape of Medicago truncatula symbiotic genes.</title>
        <authorList>
            <person name="Pecrix Y."/>
            <person name="Gamas P."/>
            <person name="Carrere S."/>
        </authorList>
    </citation>
    <scope>NUCLEOTIDE SEQUENCE</scope>
    <source>
        <tissue evidence="2">Leaves</tissue>
    </source>
</reference>
<organism evidence="2">
    <name type="scientific">Medicago truncatula</name>
    <name type="common">Barrel medic</name>
    <name type="synonym">Medicago tribuloides</name>
    <dbReference type="NCBI Taxonomy" id="3880"/>
    <lineage>
        <taxon>Eukaryota</taxon>
        <taxon>Viridiplantae</taxon>
        <taxon>Streptophyta</taxon>
        <taxon>Embryophyta</taxon>
        <taxon>Tracheophyta</taxon>
        <taxon>Spermatophyta</taxon>
        <taxon>Magnoliopsida</taxon>
        <taxon>eudicotyledons</taxon>
        <taxon>Gunneridae</taxon>
        <taxon>Pentapetalae</taxon>
        <taxon>rosids</taxon>
        <taxon>fabids</taxon>
        <taxon>Fabales</taxon>
        <taxon>Fabaceae</taxon>
        <taxon>Papilionoideae</taxon>
        <taxon>50 kb inversion clade</taxon>
        <taxon>NPAAA clade</taxon>
        <taxon>Hologalegina</taxon>
        <taxon>IRL clade</taxon>
        <taxon>Trifolieae</taxon>
        <taxon>Medicago</taxon>
    </lineage>
</organism>
<protein>
    <recommendedName>
        <fullName evidence="3">Transmembrane protein</fullName>
    </recommendedName>
</protein>
<dbReference type="Proteomes" id="UP000265566">
    <property type="component" value="Chromosome 8"/>
</dbReference>
<dbReference type="AlphaFoldDB" id="A0A396GNT3"/>
<accession>A0A396GNT3</accession>
<name>A0A396GNT3_MEDTR</name>
<comment type="caution">
    <text evidence="2">The sequence shown here is derived from an EMBL/GenBank/DDBJ whole genome shotgun (WGS) entry which is preliminary data.</text>
</comment>
<proteinExistence type="predicted"/>
<sequence length="51" mass="6181">MDTEIHEKKYKYWVRDPFSLASDNINFIIIMTYLILFTSFFVVSIHMCVIF</sequence>
<keyword evidence="1" id="KW-0472">Membrane</keyword>